<sequence>METVENKLEEVKQLLFRLENDIRETTDSLRNINKSIDQLDKFSYAMKIS</sequence>
<dbReference type="GO" id="GO:1900192">
    <property type="term" value="P:positive regulation of single-species biofilm formation"/>
    <property type="evidence" value="ECO:0007669"/>
    <property type="project" value="InterPro"/>
</dbReference>
<dbReference type="NCBIfam" id="NF041457">
    <property type="entry name" value="reg_protDegQ_Bacil"/>
    <property type="match status" value="1"/>
</dbReference>
<dbReference type="Proteomes" id="UP000002878">
    <property type="component" value="Chromosome"/>
</dbReference>
<dbReference type="Pfam" id="PF08181">
    <property type="entry name" value="DegQ"/>
    <property type="match status" value="1"/>
</dbReference>
<name>I2C9L1_BACAY</name>
<feature type="coiled-coil region" evidence="1">
    <location>
        <begin position="1"/>
        <end position="28"/>
    </location>
</feature>
<reference evidence="2 3" key="1">
    <citation type="journal article" date="2012" name="J. Biotechnol.">
        <title>Genome sequence of the plant growth promoting strain Bacillus amyloliquefaciens subsp. plantarum B9601-Y2 and expression of mersacidin and other secondary metabolites.</title>
        <authorList>
            <person name="He P."/>
            <person name="Hao K."/>
            <person name="Blom J."/>
            <person name="Ruckert C."/>
            <person name="Vater J."/>
            <person name="Mao Z."/>
            <person name="Wu Y."/>
            <person name="Hou M."/>
            <person name="He P."/>
            <person name="He Y."/>
            <person name="Borriss R."/>
        </authorList>
    </citation>
    <scope>NUCLEOTIDE SEQUENCE [LARGE SCALE GENOMIC DNA]</scope>
    <source>
        <strain evidence="2">Y2</strain>
    </source>
</reference>
<dbReference type="PATRIC" id="fig|1126211.3.peg.3292"/>
<dbReference type="KEGG" id="bqy:MUS_3464"/>
<evidence type="ECO:0000313" key="2">
    <source>
        <dbReference type="EMBL" id="AFJ63335.1"/>
    </source>
</evidence>
<dbReference type="EMBL" id="CP003332">
    <property type="protein sequence ID" value="AFJ63335.1"/>
    <property type="molecule type" value="Genomic_DNA"/>
</dbReference>
<evidence type="ECO:0000256" key="1">
    <source>
        <dbReference type="SAM" id="Coils"/>
    </source>
</evidence>
<organism evidence="2 3">
    <name type="scientific">Bacillus amyloliquefaciens (strain Y2)</name>
    <name type="common">Bacillus amyloliquefaciens subsp. plantarum (strain B9601-Y2)</name>
    <dbReference type="NCBI Taxonomy" id="1155777"/>
    <lineage>
        <taxon>Bacteria</taxon>
        <taxon>Bacillati</taxon>
        <taxon>Bacillota</taxon>
        <taxon>Bacilli</taxon>
        <taxon>Bacillales</taxon>
        <taxon>Bacillaceae</taxon>
        <taxon>Bacillus</taxon>
        <taxon>Bacillus amyloliquefaciens group</taxon>
    </lineage>
</organism>
<evidence type="ECO:0008006" key="4">
    <source>
        <dbReference type="Google" id="ProtNLM"/>
    </source>
</evidence>
<protein>
    <recommendedName>
        <fullName evidence="4">Degradation enzyme regulation protein DegQ</fullName>
    </recommendedName>
</protein>
<keyword evidence="1" id="KW-0175">Coiled coil</keyword>
<gene>
    <name evidence="2" type="ORF">MUS_3464</name>
</gene>
<evidence type="ECO:0000313" key="3">
    <source>
        <dbReference type="Proteomes" id="UP000002878"/>
    </source>
</evidence>
<dbReference type="HOGENOM" id="CLU_3132404_0_0_9"/>
<accession>I2C9L1</accession>
<proteinExistence type="predicted"/>
<dbReference type="AlphaFoldDB" id="I2C9L1"/>
<dbReference type="InterPro" id="IPR012554">
    <property type="entry name" value="DegQ"/>
</dbReference>